<evidence type="ECO:0000259" key="4">
    <source>
        <dbReference type="SMART" id="SM00062"/>
    </source>
</evidence>
<organism evidence="5 6">
    <name type="scientific">Candidatus Eisenbergiella merdipullorum</name>
    <dbReference type="NCBI Taxonomy" id="2838553"/>
    <lineage>
        <taxon>Bacteria</taxon>
        <taxon>Bacillati</taxon>
        <taxon>Bacillota</taxon>
        <taxon>Clostridia</taxon>
        <taxon>Lachnospirales</taxon>
        <taxon>Lachnospiraceae</taxon>
        <taxon>Eisenbergiella</taxon>
    </lineage>
</organism>
<gene>
    <name evidence="5" type="ORF">H9717_05705</name>
</gene>
<sequence length="319" mass="33702">MKKHTKWLSLLACAGIMLCLSACGQSTETADASVAETAGTTAAVEEAAGTEAPEAGTDETQESSAAETTEAASAEGTADTPTIDAIKEAGVLVLGTSADYPPYEFHTEIDGVDTIVGFDISIAQYFADKLGVELEIVDMPFDSLLIDLGQGGVDVVMAGLTPDETRRKAADFTDIIFTNKQIVLIRKEDADTFKTIEDLQGHKVGAQTGSMPFEVAQETVGADNVIGLGKSQDLVLELKNGKIDAVFTNVMSGTPFVNANDDLMIQDIGLTESDGGNAAAVQKGKTDLVEFFNECIAEIKEEGLLDQYISEAQELADQE</sequence>
<keyword evidence="1 3" id="KW-0732">Signal</keyword>
<feature type="chain" id="PRO_5038952632" evidence="3">
    <location>
        <begin position="25"/>
        <end position="319"/>
    </location>
</feature>
<feature type="domain" description="Solute-binding protein family 3/N-terminal" evidence="4">
    <location>
        <begin position="91"/>
        <end position="312"/>
    </location>
</feature>
<dbReference type="PANTHER" id="PTHR35936">
    <property type="entry name" value="MEMBRANE-BOUND LYTIC MUREIN TRANSGLYCOSYLASE F"/>
    <property type="match status" value="1"/>
</dbReference>
<dbReference type="AlphaFoldDB" id="A0A9D2L0P2"/>
<evidence type="ECO:0000256" key="3">
    <source>
        <dbReference type="SAM" id="SignalP"/>
    </source>
</evidence>
<reference evidence="5" key="2">
    <citation type="submission" date="2021-04" db="EMBL/GenBank/DDBJ databases">
        <authorList>
            <person name="Gilroy R."/>
        </authorList>
    </citation>
    <scope>NUCLEOTIDE SEQUENCE</scope>
    <source>
        <strain evidence="5">CHK179-7159</strain>
    </source>
</reference>
<accession>A0A9D2L0P2</accession>
<dbReference type="Gene3D" id="3.40.190.10">
    <property type="entry name" value="Periplasmic binding protein-like II"/>
    <property type="match status" value="2"/>
</dbReference>
<evidence type="ECO:0000256" key="1">
    <source>
        <dbReference type="ARBA" id="ARBA00022729"/>
    </source>
</evidence>
<dbReference type="EMBL" id="DWYY01000060">
    <property type="protein sequence ID" value="HJA92595.1"/>
    <property type="molecule type" value="Genomic_DNA"/>
</dbReference>
<evidence type="ECO:0000313" key="5">
    <source>
        <dbReference type="EMBL" id="HJA92595.1"/>
    </source>
</evidence>
<feature type="region of interest" description="Disordered" evidence="2">
    <location>
        <begin position="45"/>
        <end position="80"/>
    </location>
</feature>
<evidence type="ECO:0000256" key="2">
    <source>
        <dbReference type="SAM" id="MobiDB-lite"/>
    </source>
</evidence>
<comment type="caution">
    <text evidence="5">The sequence shown here is derived from an EMBL/GenBank/DDBJ whole genome shotgun (WGS) entry which is preliminary data.</text>
</comment>
<proteinExistence type="predicted"/>
<protein>
    <submittedName>
        <fullName evidence="5">Transporter substrate-binding domain-containing protein</fullName>
    </submittedName>
</protein>
<feature type="compositionally biased region" description="Low complexity" evidence="2">
    <location>
        <begin position="45"/>
        <end position="55"/>
    </location>
</feature>
<feature type="signal peptide" evidence="3">
    <location>
        <begin position="1"/>
        <end position="24"/>
    </location>
</feature>
<dbReference type="Pfam" id="PF00497">
    <property type="entry name" value="SBP_bac_3"/>
    <property type="match status" value="1"/>
</dbReference>
<dbReference type="SUPFAM" id="SSF53850">
    <property type="entry name" value="Periplasmic binding protein-like II"/>
    <property type="match status" value="1"/>
</dbReference>
<name>A0A9D2L0P2_9FIRM</name>
<dbReference type="InterPro" id="IPR001638">
    <property type="entry name" value="Solute-binding_3/MltF_N"/>
</dbReference>
<feature type="compositionally biased region" description="Low complexity" evidence="2">
    <location>
        <begin position="62"/>
        <end position="80"/>
    </location>
</feature>
<dbReference type="Proteomes" id="UP000886858">
    <property type="component" value="Unassembled WGS sequence"/>
</dbReference>
<dbReference type="SMART" id="SM00062">
    <property type="entry name" value="PBPb"/>
    <property type="match status" value="1"/>
</dbReference>
<evidence type="ECO:0000313" key="6">
    <source>
        <dbReference type="Proteomes" id="UP000886858"/>
    </source>
</evidence>
<reference evidence="5" key="1">
    <citation type="journal article" date="2021" name="PeerJ">
        <title>Extensive microbial diversity within the chicken gut microbiome revealed by metagenomics and culture.</title>
        <authorList>
            <person name="Gilroy R."/>
            <person name="Ravi A."/>
            <person name="Getino M."/>
            <person name="Pursley I."/>
            <person name="Horton D.L."/>
            <person name="Alikhan N.F."/>
            <person name="Baker D."/>
            <person name="Gharbi K."/>
            <person name="Hall N."/>
            <person name="Watson M."/>
            <person name="Adriaenssens E.M."/>
            <person name="Foster-Nyarko E."/>
            <person name="Jarju S."/>
            <person name="Secka A."/>
            <person name="Antonio M."/>
            <person name="Oren A."/>
            <person name="Chaudhuri R.R."/>
            <person name="La Ragione R."/>
            <person name="Hildebrand F."/>
            <person name="Pallen M.J."/>
        </authorList>
    </citation>
    <scope>NUCLEOTIDE SEQUENCE</scope>
    <source>
        <strain evidence="5">CHK179-7159</strain>
    </source>
</reference>
<dbReference type="PANTHER" id="PTHR35936:SF17">
    <property type="entry name" value="ARGININE-BINDING EXTRACELLULAR PROTEIN ARTP"/>
    <property type="match status" value="1"/>
</dbReference>